<keyword evidence="1" id="KW-0805">Transcription regulation</keyword>
<sequence length="98" mass="11243">MKHIIACVLDNHIVLPQSMLPQLKSVSGKDAVNQLLSDEEVLLMTLIIKGDTYEKIAEQMYISKRSVDNYLRRIYEKLGVQTRAQAIEKFVQSSQYQS</sequence>
<evidence type="ECO:0000259" key="4">
    <source>
        <dbReference type="PROSITE" id="PS50043"/>
    </source>
</evidence>
<keyword evidence="6" id="KW-1185">Reference proteome</keyword>
<evidence type="ECO:0000313" key="5">
    <source>
        <dbReference type="EMBL" id="MDG0793901.1"/>
    </source>
</evidence>
<name>A0A9X4KL68_9BACL</name>
<dbReference type="PANTHER" id="PTHR43214">
    <property type="entry name" value="TWO-COMPONENT RESPONSE REGULATOR"/>
    <property type="match status" value="1"/>
</dbReference>
<dbReference type="PROSITE" id="PS00622">
    <property type="entry name" value="HTH_LUXR_1"/>
    <property type="match status" value="1"/>
</dbReference>
<dbReference type="InterPro" id="IPR000792">
    <property type="entry name" value="Tscrpt_reg_LuxR_C"/>
</dbReference>
<dbReference type="PRINTS" id="PR00038">
    <property type="entry name" value="HTHLUXR"/>
</dbReference>
<comment type="caution">
    <text evidence="5">The sequence shown here is derived from an EMBL/GenBank/DDBJ whole genome shotgun (WGS) entry which is preliminary data.</text>
</comment>
<feature type="domain" description="HTH luxR-type" evidence="4">
    <location>
        <begin position="29"/>
        <end position="94"/>
    </location>
</feature>
<dbReference type="InterPro" id="IPR036388">
    <property type="entry name" value="WH-like_DNA-bd_sf"/>
</dbReference>
<accession>A0A9X4KL68</accession>
<dbReference type="SUPFAM" id="SSF46894">
    <property type="entry name" value="C-terminal effector domain of the bipartite response regulators"/>
    <property type="match status" value="1"/>
</dbReference>
<dbReference type="EMBL" id="JAPDHZ010000005">
    <property type="protein sequence ID" value="MDG0793901.1"/>
    <property type="molecule type" value="Genomic_DNA"/>
</dbReference>
<dbReference type="Proteomes" id="UP001153387">
    <property type="component" value="Unassembled WGS sequence"/>
</dbReference>
<dbReference type="GO" id="GO:0003677">
    <property type="term" value="F:DNA binding"/>
    <property type="evidence" value="ECO:0007669"/>
    <property type="project" value="UniProtKB-KW"/>
</dbReference>
<evidence type="ECO:0000256" key="2">
    <source>
        <dbReference type="ARBA" id="ARBA00023125"/>
    </source>
</evidence>
<dbReference type="PANTHER" id="PTHR43214:SF43">
    <property type="entry name" value="TWO-COMPONENT RESPONSE REGULATOR"/>
    <property type="match status" value="1"/>
</dbReference>
<keyword evidence="2" id="KW-0238">DNA-binding</keyword>
<proteinExistence type="predicted"/>
<dbReference type="Pfam" id="PF00196">
    <property type="entry name" value="GerE"/>
    <property type="match status" value="1"/>
</dbReference>
<dbReference type="InterPro" id="IPR016032">
    <property type="entry name" value="Sig_transdc_resp-reg_C-effctor"/>
</dbReference>
<dbReference type="AlphaFoldDB" id="A0A9X4KL68"/>
<keyword evidence="3" id="KW-0804">Transcription</keyword>
<dbReference type="Gene3D" id="1.10.10.10">
    <property type="entry name" value="Winged helix-like DNA-binding domain superfamily/Winged helix DNA-binding domain"/>
    <property type="match status" value="1"/>
</dbReference>
<evidence type="ECO:0000256" key="1">
    <source>
        <dbReference type="ARBA" id="ARBA00023015"/>
    </source>
</evidence>
<protein>
    <submittedName>
        <fullName evidence="5">Helix-turn-helix transcriptional regulator</fullName>
    </submittedName>
</protein>
<evidence type="ECO:0000256" key="3">
    <source>
        <dbReference type="ARBA" id="ARBA00023163"/>
    </source>
</evidence>
<organism evidence="5 6">
    <name type="scientific">Cohnella ginsengisoli</name>
    <dbReference type="NCBI Taxonomy" id="425004"/>
    <lineage>
        <taxon>Bacteria</taxon>
        <taxon>Bacillati</taxon>
        <taxon>Bacillota</taxon>
        <taxon>Bacilli</taxon>
        <taxon>Bacillales</taxon>
        <taxon>Paenibacillaceae</taxon>
        <taxon>Cohnella</taxon>
    </lineage>
</organism>
<reference evidence="5 6" key="1">
    <citation type="submission" date="2022-10" db="EMBL/GenBank/DDBJ databases">
        <title>Comparative genomic analysis of Cohnella hashimotonis sp. nov., isolated from the International Space Station.</title>
        <authorList>
            <person name="Simpson A."/>
            <person name="Venkateswaran K."/>
        </authorList>
    </citation>
    <scope>NUCLEOTIDE SEQUENCE [LARGE SCALE GENOMIC DNA]</scope>
    <source>
        <strain evidence="5 6">DSM 18997</strain>
    </source>
</reference>
<dbReference type="GO" id="GO:0006355">
    <property type="term" value="P:regulation of DNA-templated transcription"/>
    <property type="evidence" value="ECO:0007669"/>
    <property type="project" value="InterPro"/>
</dbReference>
<evidence type="ECO:0000313" key="6">
    <source>
        <dbReference type="Proteomes" id="UP001153387"/>
    </source>
</evidence>
<dbReference type="SMART" id="SM00421">
    <property type="entry name" value="HTH_LUXR"/>
    <property type="match status" value="1"/>
</dbReference>
<dbReference type="RefSeq" id="WP_277567680.1">
    <property type="nucleotide sequence ID" value="NZ_JAPDHZ010000005.1"/>
</dbReference>
<dbReference type="PROSITE" id="PS50043">
    <property type="entry name" value="HTH_LUXR_2"/>
    <property type="match status" value="1"/>
</dbReference>
<dbReference type="CDD" id="cd06170">
    <property type="entry name" value="LuxR_C_like"/>
    <property type="match status" value="1"/>
</dbReference>
<gene>
    <name evidence="5" type="ORF">OMP38_26055</name>
</gene>
<dbReference type="InterPro" id="IPR039420">
    <property type="entry name" value="WalR-like"/>
</dbReference>